<dbReference type="PANTHER" id="PTHR47577:SF2">
    <property type="entry name" value="THAP DOMAIN CONTAINING 9"/>
    <property type="match status" value="1"/>
</dbReference>
<name>A0A1B0DFL1_PHLPP</name>
<accession>A0A1B0DFL1</accession>
<dbReference type="Pfam" id="PF21789">
    <property type="entry name" value="TNP-like_RNaseH_C"/>
    <property type="match status" value="1"/>
</dbReference>
<evidence type="ECO:0008006" key="5">
    <source>
        <dbReference type="Google" id="ProtNLM"/>
    </source>
</evidence>
<dbReference type="InterPro" id="IPR048366">
    <property type="entry name" value="TNP-like_GBD"/>
</dbReference>
<dbReference type="AlphaFoldDB" id="A0A1B0DFL1"/>
<evidence type="ECO:0000313" key="4">
    <source>
        <dbReference type="Proteomes" id="UP000092462"/>
    </source>
</evidence>
<organism evidence="3 4">
    <name type="scientific">Phlebotomus papatasi</name>
    <name type="common">Sandfly</name>
    <dbReference type="NCBI Taxonomy" id="29031"/>
    <lineage>
        <taxon>Eukaryota</taxon>
        <taxon>Metazoa</taxon>
        <taxon>Ecdysozoa</taxon>
        <taxon>Arthropoda</taxon>
        <taxon>Hexapoda</taxon>
        <taxon>Insecta</taxon>
        <taxon>Pterygota</taxon>
        <taxon>Neoptera</taxon>
        <taxon>Endopterygota</taxon>
        <taxon>Diptera</taxon>
        <taxon>Nematocera</taxon>
        <taxon>Psychodoidea</taxon>
        <taxon>Psychodidae</taxon>
        <taxon>Phlebotomus</taxon>
        <taxon>Phlebotomus</taxon>
    </lineage>
</organism>
<proteinExistence type="predicted"/>
<sequence>MWDNQGRLVSFKFIEELLKLQTAEGLSLGNRLKENHVHFGNQIMNVQLAAQVLSRSVAEAIDICRNRLQLPEFAESEGTSNFLRIFNNSFDILNSRHLNHTGYKSTLREENISEVDAFCEDAVEYINSLQILRGKKGKTKQPVVESPNQTGFIGFRACLTNIRQIYEKVKSYVGQDGLKTYALNQDHIELFFGSVRTRLGSNDNPTVLQFRSAYKKLLTYVQLEEAPDGSNCLGNLEKVVVLGVHTKRSLNYINGIQEEKRVREVFSSETEFEQELEDENITEEELSEMIQNFTATTEVGVEYLANDLVQNMKKNIFCEFCSTELITIDENHIHGSSFIIALSQYCEAYIRKKIEMEGGMQYALKMKIDQMALSF</sequence>
<dbReference type="PANTHER" id="PTHR47577">
    <property type="entry name" value="THAP DOMAIN-CONTAINING PROTEIN 6"/>
    <property type="match status" value="1"/>
</dbReference>
<dbReference type="Proteomes" id="UP000092462">
    <property type="component" value="Unassembled WGS sequence"/>
</dbReference>
<dbReference type="InterPro" id="IPR048367">
    <property type="entry name" value="TNP-like_RNaseH_C"/>
</dbReference>
<dbReference type="VEuPathDB" id="VectorBase:PPAPM1_004403"/>
<evidence type="ECO:0000259" key="1">
    <source>
        <dbReference type="Pfam" id="PF21788"/>
    </source>
</evidence>
<protein>
    <recommendedName>
        <fullName evidence="5">Transposable element P transposase</fullName>
    </recommendedName>
</protein>
<dbReference type="EnsemblMetazoa" id="PPAI006822-RA">
    <property type="protein sequence ID" value="PPAI006822-PA"/>
    <property type="gene ID" value="PPAI006822"/>
</dbReference>
<evidence type="ECO:0000313" key="3">
    <source>
        <dbReference type="EnsemblMetazoa" id="PPAI006822-PA"/>
    </source>
</evidence>
<dbReference type="Pfam" id="PF21788">
    <property type="entry name" value="TNP-like_GBD"/>
    <property type="match status" value="1"/>
</dbReference>
<evidence type="ECO:0000259" key="2">
    <source>
        <dbReference type="Pfam" id="PF21789"/>
    </source>
</evidence>
<dbReference type="VEuPathDB" id="VectorBase:PPAI006822"/>
<dbReference type="EMBL" id="AJVK01058808">
    <property type="status" value="NOT_ANNOTATED_CDS"/>
    <property type="molecule type" value="Genomic_DNA"/>
</dbReference>
<feature type="domain" description="Transposable element P transposase-like GTP-binding insertion" evidence="1">
    <location>
        <begin position="4"/>
        <end position="105"/>
    </location>
</feature>
<feature type="domain" description="Transposable element P transposase-like RNase H C-terminal" evidence="2">
    <location>
        <begin position="181"/>
        <end position="215"/>
    </location>
</feature>
<reference evidence="3" key="1">
    <citation type="submission" date="2022-08" db="UniProtKB">
        <authorList>
            <consortium name="EnsemblMetazoa"/>
        </authorList>
    </citation>
    <scope>IDENTIFICATION</scope>
    <source>
        <strain evidence="3">Israel</strain>
    </source>
</reference>
<keyword evidence="4" id="KW-1185">Reference proteome</keyword>